<comment type="subcellular location">
    <subcellularLocation>
        <location evidence="1">Periplasm</location>
    </subcellularLocation>
</comment>
<protein>
    <submittedName>
        <fullName evidence="6">ABC transporter substrate-binding protein</fullName>
    </submittedName>
</protein>
<dbReference type="Pfam" id="PF13416">
    <property type="entry name" value="SBP_bac_8"/>
    <property type="match status" value="1"/>
</dbReference>
<evidence type="ECO:0000256" key="3">
    <source>
        <dbReference type="ARBA" id="ARBA00022448"/>
    </source>
</evidence>
<accession>A0ABS4A1V9</accession>
<reference evidence="6 7" key="1">
    <citation type="submission" date="2021-03" db="EMBL/GenBank/DDBJ databases">
        <title>Genome Sequence of Bradyrhizobium vignae strain ISRA400.</title>
        <authorList>
            <person name="Tisa L.S."/>
            <person name="Svistoonoff S."/>
            <person name="Hocher V."/>
            <person name="Fall S."/>
            <person name="Zaiya A."/>
            <person name="Naing D."/>
            <person name="Niang N."/>
            <person name="Diouf A."/>
            <person name="Dasylva M.C."/>
            <person name="Toure O."/>
            <person name="Gueye M."/>
            <person name="Gully D."/>
            <person name="Tisseyre P."/>
            <person name="Simpson S."/>
            <person name="Morris K."/>
            <person name="Thomas W.K."/>
        </authorList>
    </citation>
    <scope>NUCLEOTIDE SEQUENCE [LARGE SCALE GENOMIC DNA]</scope>
    <source>
        <strain evidence="6 7">ISRA400</strain>
    </source>
</reference>
<evidence type="ECO:0000313" key="7">
    <source>
        <dbReference type="Proteomes" id="UP000669317"/>
    </source>
</evidence>
<dbReference type="EMBL" id="JAGIKT010000063">
    <property type="protein sequence ID" value="MBP0114399.1"/>
    <property type="molecule type" value="Genomic_DNA"/>
</dbReference>
<gene>
    <name evidence="6" type="ORF">JWS04_25630</name>
</gene>
<sequence>MGAPLVITTARAQDKLAGSGEVVVFSYGGTFTEAARKHVFRPFTKATGIEVIDVVADFAEPHIKAMHGAGRFDWDIAFVEARNFPEMSRARMFEPIDYTLWDEESIQGTPSDSRLKEAFVVGITAEVLTYDQRAFADRGPKNWADFWDVRKFPGRRGLMGDLGIFDLQFALLADGVAARNIWPLDDKQIDRALKKLDEIKPHVVKWWVAGGEPAQLLLRGEYVMTAAHNNRVIQAIQTGAPFKMVYEGSCLVKTLGTILHGGPNTTNAQKFVAFLNRAQVAAEWTLGTGWPGANTNQLKHMPPDLARLLSVNPDNASVAVIQDSAWLAEKRPDGKTNSEHLEERFITWKTR</sequence>
<comment type="caution">
    <text evidence="6">The sequence shown here is derived from an EMBL/GenBank/DDBJ whole genome shotgun (WGS) entry which is preliminary data.</text>
</comment>
<dbReference type="PANTHER" id="PTHR30006">
    <property type="entry name" value="THIAMINE-BINDING PERIPLASMIC PROTEIN-RELATED"/>
    <property type="match status" value="1"/>
</dbReference>
<dbReference type="InterPro" id="IPR006059">
    <property type="entry name" value="SBP"/>
</dbReference>
<keyword evidence="5" id="KW-0574">Periplasm</keyword>
<dbReference type="Gene3D" id="3.40.190.10">
    <property type="entry name" value="Periplasmic binding protein-like II"/>
    <property type="match status" value="2"/>
</dbReference>
<organism evidence="6 7">
    <name type="scientific">Bradyrhizobium vignae</name>
    <dbReference type="NCBI Taxonomy" id="1549949"/>
    <lineage>
        <taxon>Bacteria</taxon>
        <taxon>Pseudomonadati</taxon>
        <taxon>Pseudomonadota</taxon>
        <taxon>Alphaproteobacteria</taxon>
        <taxon>Hyphomicrobiales</taxon>
        <taxon>Nitrobacteraceae</taxon>
        <taxon>Bradyrhizobium</taxon>
    </lineage>
</organism>
<keyword evidence="7" id="KW-1185">Reference proteome</keyword>
<evidence type="ECO:0000256" key="4">
    <source>
        <dbReference type="ARBA" id="ARBA00022729"/>
    </source>
</evidence>
<dbReference type="PANTHER" id="PTHR30006:SF3">
    <property type="entry name" value="THIAMINE-BINDING PERIPLASMIC PROTEIN"/>
    <property type="match status" value="1"/>
</dbReference>
<dbReference type="CDD" id="cd13589">
    <property type="entry name" value="PBP2_polyamine_RpCGA009"/>
    <property type="match status" value="1"/>
</dbReference>
<evidence type="ECO:0000313" key="6">
    <source>
        <dbReference type="EMBL" id="MBP0114399.1"/>
    </source>
</evidence>
<comment type="similarity">
    <text evidence="2">Belongs to the bacterial solute-binding protein 1 family.</text>
</comment>
<name>A0ABS4A1V9_9BRAD</name>
<dbReference type="RefSeq" id="WP_209296004.1">
    <property type="nucleotide sequence ID" value="NZ_JAGIKT010000063.1"/>
</dbReference>
<evidence type="ECO:0000256" key="1">
    <source>
        <dbReference type="ARBA" id="ARBA00004418"/>
    </source>
</evidence>
<keyword evidence="4" id="KW-0732">Signal</keyword>
<keyword evidence="3" id="KW-0813">Transport</keyword>
<dbReference type="SUPFAM" id="SSF53850">
    <property type="entry name" value="Periplasmic binding protein-like II"/>
    <property type="match status" value="1"/>
</dbReference>
<dbReference type="Proteomes" id="UP000669317">
    <property type="component" value="Unassembled WGS sequence"/>
</dbReference>
<evidence type="ECO:0000256" key="5">
    <source>
        <dbReference type="ARBA" id="ARBA00022764"/>
    </source>
</evidence>
<evidence type="ECO:0000256" key="2">
    <source>
        <dbReference type="ARBA" id="ARBA00008520"/>
    </source>
</evidence>
<proteinExistence type="inferred from homology"/>